<evidence type="ECO:0000313" key="3">
    <source>
        <dbReference type="Proteomes" id="UP001458880"/>
    </source>
</evidence>
<dbReference type="Proteomes" id="UP001458880">
    <property type="component" value="Unassembled WGS sequence"/>
</dbReference>
<evidence type="ECO:0000256" key="1">
    <source>
        <dbReference type="SAM" id="MobiDB-lite"/>
    </source>
</evidence>
<feature type="compositionally biased region" description="Basic and acidic residues" evidence="1">
    <location>
        <begin position="27"/>
        <end position="41"/>
    </location>
</feature>
<dbReference type="EMBL" id="JASPKY010000374">
    <property type="protein sequence ID" value="KAK9703233.1"/>
    <property type="molecule type" value="Genomic_DNA"/>
</dbReference>
<organism evidence="2 3">
    <name type="scientific">Popillia japonica</name>
    <name type="common">Japanese beetle</name>
    <dbReference type="NCBI Taxonomy" id="7064"/>
    <lineage>
        <taxon>Eukaryota</taxon>
        <taxon>Metazoa</taxon>
        <taxon>Ecdysozoa</taxon>
        <taxon>Arthropoda</taxon>
        <taxon>Hexapoda</taxon>
        <taxon>Insecta</taxon>
        <taxon>Pterygota</taxon>
        <taxon>Neoptera</taxon>
        <taxon>Endopterygota</taxon>
        <taxon>Coleoptera</taxon>
        <taxon>Polyphaga</taxon>
        <taxon>Scarabaeiformia</taxon>
        <taxon>Scarabaeidae</taxon>
        <taxon>Rutelinae</taxon>
        <taxon>Popillia</taxon>
    </lineage>
</organism>
<gene>
    <name evidence="2" type="ORF">QE152_g29463</name>
</gene>
<accession>A0AAW1JH70</accession>
<proteinExistence type="predicted"/>
<comment type="caution">
    <text evidence="2">The sequence shown here is derived from an EMBL/GenBank/DDBJ whole genome shotgun (WGS) entry which is preliminary data.</text>
</comment>
<protein>
    <submittedName>
        <fullName evidence="2">Uncharacterized protein</fullName>
    </submittedName>
</protein>
<feature type="region of interest" description="Disordered" evidence="1">
    <location>
        <begin position="22"/>
        <end position="58"/>
    </location>
</feature>
<evidence type="ECO:0000313" key="2">
    <source>
        <dbReference type="EMBL" id="KAK9703233.1"/>
    </source>
</evidence>
<dbReference type="AlphaFoldDB" id="A0AAW1JH70"/>
<name>A0AAW1JH70_POPJA</name>
<reference evidence="2 3" key="1">
    <citation type="journal article" date="2024" name="BMC Genomics">
        <title>De novo assembly and annotation of Popillia japonica's genome with initial clues to its potential as an invasive pest.</title>
        <authorList>
            <person name="Cucini C."/>
            <person name="Boschi S."/>
            <person name="Funari R."/>
            <person name="Cardaioli E."/>
            <person name="Iannotti N."/>
            <person name="Marturano G."/>
            <person name="Paoli F."/>
            <person name="Bruttini M."/>
            <person name="Carapelli A."/>
            <person name="Frati F."/>
            <person name="Nardi F."/>
        </authorList>
    </citation>
    <scope>NUCLEOTIDE SEQUENCE [LARGE SCALE GENOMIC DNA]</scope>
    <source>
        <strain evidence="2">DMR45628</strain>
    </source>
</reference>
<feature type="compositionally biased region" description="Basic residues" evidence="1">
    <location>
        <begin position="42"/>
        <end position="54"/>
    </location>
</feature>
<sequence>MLRESKFVENLLTFARCNTFANGEGDNDSKREKRQCSEFRSVRRKTTTKSHRHCQTAQLKETTVRSEITSQEAVVKMAQFPLKIALRLLIGFEE</sequence>
<keyword evidence="3" id="KW-1185">Reference proteome</keyword>